<dbReference type="PROSITE" id="PS50287">
    <property type="entry name" value="SRCR_2"/>
    <property type="match status" value="1"/>
</dbReference>
<keyword evidence="1" id="KW-0732">Signal</keyword>
<evidence type="ECO:0000313" key="3">
    <source>
        <dbReference type="EMBL" id="CAB3995220.1"/>
    </source>
</evidence>
<dbReference type="AlphaFoldDB" id="A0A7D9I1G6"/>
<dbReference type="Proteomes" id="UP001152795">
    <property type="component" value="Unassembled WGS sequence"/>
</dbReference>
<keyword evidence="2" id="KW-1015">Disulfide bond</keyword>
<dbReference type="Gene3D" id="3.10.250.10">
    <property type="entry name" value="SRCR-like domain"/>
    <property type="match status" value="1"/>
</dbReference>
<dbReference type="PRINTS" id="PR00258">
    <property type="entry name" value="SPERACTRCPTR"/>
</dbReference>
<dbReference type="OrthoDB" id="5985384at2759"/>
<dbReference type="GO" id="GO:0016020">
    <property type="term" value="C:membrane"/>
    <property type="evidence" value="ECO:0007669"/>
    <property type="project" value="InterPro"/>
</dbReference>
<dbReference type="SMART" id="SM00202">
    <property type="entry name" value="SR"/>
    <property type="match status" value="1"/>
</dbReference>
<sequence length="191" mass="20967">MAKSIAVRLQGPSSANGTGRVEVFYKGQWGTICDNGWDINDARVVCRQLGYNYTVRALDGPRVPDGTGKIWIDNMDCTSSDQDLTSCSHRGWGSHNCKHSKDAGVECSSTANDAVPGIDALPTELHASNNTSSNYVRAVSAFNTNIGMNYQQSTCDSNSSSILCKQIHQKHTFRYSKRLGIYTYRSNVICK</sequence>
<dbReference type="EMBL" id="CACRXK020002622">
    <property type="protein sequence ID" value="CAB3995220.1"/>
    <property type="molecule type" value="Genomic_DNA"/>
</dbReference>
<dbReference type="InterPro" id="IPR001190">
    <property type="entry name" value="SRCR"/>
</dbReference>
<dbReference type="SUPFAM" id="SSF56487">
    <property type="entry name" value="SRCR-like"/>
    <property type="match status" value="1"/>
</dbReference>
<evidence type="ECO:0000256" key="2">
    <source>
        <dbReference type="ARBA" id="ARBA00023157"/>
    </source>
</evidence>
<evidence type="ECO:0000256" key="1">
    <source>
        <dbReference type="ARBA" id="ARBA00022729"/>
    </source>
</evidence>
<name>A0A7D9I1G6_PARCT</name>
<comment type="caution">
    <text evidence="3">The sequence shown here is derived from an EMBL/GenBank/DDBJ whole genome shotgun (WGS) entry which is preliminary data.</text>
</comment>
<proteinExistence type="predicted"/>
<dbReference type="FunFam" id="3.10.250.10:FF:000001">
    <property type="entry name" value="Lysyl oxidase 4 isoform X1"/>
    <property type="match status" value="1"/>
</dbReference>
<dbReference type="Pfam" id="PF00530">
    <property type="entry name" value="SRCR"/>
    <property type="match status" value="1"/>
</dbReference>
<dbReference type="PANTHER" id="PTHR48071:SF18">
    <property type="entry name" value="DELETED IN MALIGNANT BRAIN TUMORS 1 PROTEIN-RELATED"/>
    <property type="match status" value="1"/>
</dbReference>
<protein>
    <submittedName>
        <fullName evidence="3">Deleted in malignant brain tumors 1 -like</fullName>
    </submittedName>
</protein>
<reference evidence="3" key="1">
    <citation type="submission" date="2020-04" db="EMBL/GenBank/DDBJ databases">
        <authorList>
            <person name="Alioto T."/>
            <person name="Alioto T."/>
            <person name="Gomez Garrido J."/>
        </authorList>
    </citation>
    <scope>NUCLEOTIDE SEQUENCE</scope>
    <source>
        <strain evidence="3">A484AB</strain>
    </source>
</reference>
<feature type="non-terminal residue" evidence="3">
    <location>
        <position position="191"/>
    </location>
</feature>
<gene>
    <name evidence="3" type="ORF">PACLA_8A067278</name>
</gene>
<dbReference type="InterPro" id="IPR036772">
    <property type="entry name" value="SRCR-like_dom_sf"/>
</dbReference>
<accession>A0A7D9I1G6</accession>
<dbReference type="PANTHER" id="PTHR48071">
    <property type="entry name" value="SRCR DOMAIN-CONTAINING PROTEIN"/>
    <property type="match status" value="1"/>
</dbReference>
<keyword evidence="4" id="KW-1185">Reference proteome</keyword>
<evidence type="ECO:0000313" key="4">
    <source>
        <dbReference type="Proteomes" id="UP001152795"/>
    </source>
</evidence>
<organism evidence="3 4">
    <name type="scientific">Paramuricea clavata</name>
    <name type="common">Red gorgonian</name>
    <name type="synonym">Violescent sea-whip</name>
    <dbReference type="NCBI Taxonomy" id="317549"/>
    <lineage>
        <taxon>Eukaryota</taxon>
        <taxon>Metazoa</taxon>
        <taxon>Cnidaria</taxon>
        <taxon>Anthozoa</taxon>
        <taxon>Octocorallia</taxon>
        <taxon>Malacalcyonacea</taxon>
        <taxon>Plexauridae</taxon>
        <taxon>Paramuricea</taxon>
    </lineage>
</organism>